<evidence type="ECO:0000256" key="1">
    <source>
        <dbReference type="SAM" id="MobiDB-lite"/>
    </source>
</evidence>
<feature type="region of interest" description="Disordered" evidence="1">
    <location>
        <begin position="1"/>
        <end position="35"/>
    </location>
</feature>
<dbReference type="EMBL" id="JASCZI010151909">
    <property type="protein sequence ID" value="MED6174854.1"/>
    <property type="molecule type" value="Genomic_DNA"/>
</dbReference>
<evidence type="ECO:0000313" key="2">
    <source>
        <dbReference type="EMBL" id="MED6174854.1"/>
    </source>
</evidence>
<dbReference type="Proteomes" id="UP001341840">
    <property type="component" value="Unassembled WGS sequence"/>
</dbReference>
<accession>A0ABU6VP85</accession>
<evidence type="ECO:0000313" key="3">
    <source>
        <dbReference type="Proteomes" id="UP001341840"/>
    </source>
</evidence>
<keyword evidence="3" id="KW-1185">Reference proteome</keyword>
<protein>
    <submittedName>
        <fullName evidence="2">Uncharacterized protein</fullName>
    </submittedName>
</protein>
<name>A0ABU6VP85_9FABA</name>
<sequence>MRRGDDAVNRDDSDWVLGKEMKADEDGSKDSDEDECIFPRFGFEKNFYCDGGRKFESSRSEFESSK</sequence>
<reference evidence="2 3" key="1">
    <citation type="journal article" date="2023" name="Plants (Basel)">
        <title>Bridging the Gap: Combining Genomics and Transcriptomics Approaches to Understand Stylosanthes scabra, an Orphan Legume from the Brazilian Caatinga.</title>
        <authorList>
            <person name="Ferreira-Neto J.R.C."/>
            <person name="da Silva M.D."/>
            <person name="Binneck E."/>
            <person name="de Melo N.F."/>
            <person name="da Silva R.H."/>
            <person name="de Melo A.L.T.M."/>
            <person name="Pandolfi V."/>
            <person name="Bustamante F.O."/>
            <person name="Brasileiro-Vidal A.C."/>
            <person name="Benko-Iseppon A.M."/>
        </authorList>
    </citation>
    <scope>NUCLEOTIDE SEQUENCE [LARGE SCALE GENOMIC DNA]</scope>
    <source>
        <tissue evidence="2">Leaves</tissue>
    </source>
</reference>
<organism evidence="2 3">
    <name type="scientific">Stylosanthes scabra</name>
    <dbReference type="NCBI Taxonomy" id="79078"/>
    <lineage>
        <taxon>Eukaryota</taxon>
        <taxon>Viridiplantae</taxon>
        <taxon>Streptophyta</taxon>
        <taxon>Embryophyta</taxon>
        <taxon>Tracheophyta</taxon>
        <taxon>Spermatophyta</taxon>
        <taxon>Magnoliopsida</taxon>
        <taxon>eudicotyledons</taxon>
        <taxon>Gunneridae</taxon>
        <taxon>Pentapetalae</taxon>
        <taxon>rosids</taxon>
        <taxon>fabids</taxon>
        <taxon>Fabales</taxon>
        <taxon>Fabaceae</taxon>
        <taxon>Papilionoideae</taxon>
        <taxon>50 kb inversion clade</taxon>
        <taxon>dalbergioids sensu lato</taxon>
        <taxon>Dalbergieae</taxon>
        <taxon>Pterocarpus clade</taxon>
        <taxon>Stylosanthes</taxon>
    </lineage>
</organism>
<feature type="compositionally biased region" description="Basic and acidic residues" evidence="1">
    <location>
        <begin position="1"/>
        <end position="30"/>
    </location>
</feature>
<gene>
    <name evidence="2" type="ORF">PIB30_072946</name>
</gene>
<comment type="caution">
    <text evidence="2">The sequence shown here is derived from an EMBL/GenBank/DDBJ whole genome shotgun (WGS) entry which is preliminary data.</text>
</comment>
<proteinExistence type="predicted"/>